<gene>
    <name evidence="1" type="ORF">L915_09996</name>
</gene>
<evidence type="ECO:0000313" key="1">
    <source>
        <dbReference type="EMBL" id="ETK85098.1"/>
    </source>
</evidence>
<sequence>MKREQGLTLTGWFRTYLTMRSELPSYQGQSRYLLSTNLRR</sequence>
<protein>
    <submittedName>
        <fullName evidence="1">Uncharacterized protein</fullName>
    </submittedName>
</protein>
<name>W2GQ27_PHYNI</name>
<proteinExistence type="predicted"/>
<reference evidence="1" key="1">
    <citation type="submission" date="2013-11" db="EMBL/GenBank/DDBJ databases">
        <title>The Genome Sequence of Phytophthora parasitica CJ02B3.</title>
        <authorList>
            <consortium name="The Broad Institute Genomics Platform"/>
            <person name="Russ C."/>
            <person name="Tyler B."/>
            <person name="Panabieres F."/>
            <person name="Shan W."/>
            <person name="Tripathy S."/>
            <person name="Grunwald N."/>
            <person name="Machado M."/>
            <person name="Johnson C.S."/>
            <person name="Arredondo F."/>
            <person name="Hong C."/>
            <person name="Coffey M."/>
            <person name="Young S.K."/>
            <person name="Zeng Q."/>
            <person name="Gargeya S."/>
            <person name="Fitzgerald M."/>
            <person name="Abouelleil A."/>
            <person name="Alvarado L."/>
            <person name="Chapman S.B."/>
            <person name="Gainer-Dewar J."/>
            <person name="Goldberg J."/>
            <person name="Griggs A."/>
            <person name="Gujja S."/>
            <person name="Hansen M."/>
            <person name="Howarth C."/>
            <person name="Imamovic A."/>
            <person name="Ireland A."/>
            <person name="Larimer J."/>
            <person name="McCowan C."/>
            <person name="Murphy C."/>
            <person name="Pearson M."/>
            <person name="Poon T.W."/>
            <person name="Priest M."/>
            <person name="Roberts A."/>
            <person name="Saif S."/>
            <person name="Shea T."/>
            <person name="Sykes S."/>
            <person name="Wortman J."/>
            <person name="Nusbaum C."/>
            <person name="Birren B."/>
        </authorList>
    </citation>
    <scope>NUCLEOTIDE SEQUENCE [LARGE SCALE GENOMIC DNA]</scope>
    <source>
        <strain evidence="1">CJ02B3</strain>
    </source>
</reference>
<dbReference type="AlphaFoldDB" id="W2GQ27"/>
<organism evidence="1">
    <name type="scientific">Phytophthora nicotianae</name>
    <name type="common">Potato buckeye rot agent</name>
    <name type="synonym">Phytophthora parasitica</name>
    <dbReference type="NCBI Taxonomy" id="4792"/>
    <lineage>
        <taxon>Eukaryota</taxon>
        <taxon>Sar</taxon>
        <taxon>Stramenopiles</taxon>
        <taxon>Oomycota</taxon>
        <taxon>Peronosporomycetes</taxon>
        <taxon>Peronosporales</taxon>
        <taxon>Peronosporaceae</taxon>
        <taxon>Phytophthora</taxon>
    </lineage>
</organism>
<dbReference type="Proteomes" id="UP000053236">
    <property type="component" value="Unassembled WGS sequence"/>
</dbReference>
<accession>W2GQ27</accession>
<dbReference type="EMBL" id="KI686608">
    <property type="protein sequence ID" value="ETK85098.1"/>
    <property type="molecule type" value="Genomic_DNA"/>
</dbReference>